<organism evidence="8 9">
    <name type="scientific">Marinobacter persicus</name>
    <dbReference type="NCBI Taxonomy" id="930118"/>
    <lineage>
        <taxon>Bacteria</taxon>
        <taxon>Pseudomonadati</taxon>
        <taxon>Pseudomonadota</taxon>
        <taxon>Gammaproteobacteria</taxon>
        <taxon>Pseudomonadales</taxon>
        <taxon>Marinobacteraceae</taxon>
        <taxon>Marinobacter</taxon>
    </lineage>
</organism>
<sequence>MSDTRSQSTVLFVQRLLRFARRVVGRFWANHGILLAGGVGYNVLLSAIPLAALLGVVLSHIVPESKLLEVISFQARLLGTGQSALLVEAVKTFLNSREVVGFISVPVMLFFSSFAFRMMEDAIAIIFHRPDAPSRSFWVSAVLPFAFILVLGIGLLSLTLVVIFADLFYDRPGTVLYPLSFLCMFVLFSAIYKVLPIVRIKPSRAIIGGFVAAMLWEGTRLVLMYYLQNVSFVNVIYGSLTTTIIILITLEVGAIILLLGAQVIAELEDSAYAGLPWYHGARLREQKNVPGARRRRAEDRVQ</sequence>
<comment type="subcellular location">
    <subcellularLocation>
        <location evidence="1">Cell membrane</location>
        <topology evidence="1">Multi-pass membrane protein</topology>
    </subcellularLocation>
</comment>
<dbReference type="PANTHER" id="PTHR30213:SF0">
    <property type="entry name" value="UPF0761 MEMBRANE PROTEIN YIHY"/>
    <property type="match status" value="1"/>
</dbReference>
<dbReference type="PIRSF" id="PIRSF035875">
    <property type="entry name" value="RNase_BN"/>
    <property type="match status" value="1"/>
</dbReference>
<dbReference type="Proteomes" id="UP000239648">
    <property type="component" value="Unassembled WGS sequence"/>
</dbReference>
<feature type="transmembrane region" description="Helical" evidence="6">
    <location>
        <begin position="175"/>
        <end position="195"/>
    </location>
</feature>
<reference evidence="8 9" key="2">
    <citation type="submission" date="2018-02" db="EMBL/GenBank/DDBJ databases">
        <title>Subsurface microbial communities from deep shales in Ohio and West Virginia, USA.</title>
        <authorList>
            <person name="Wrighton K."/>
        </authorList>
    </citation>
    <scope>NUCLEOTIDE SEQUENCE [LARGE SCALE GENOMIC DNA]</scope>
    <source>
        <strain evidence="8 9">UTICA-S1B9</strain>
    </source>
</reference>
<feature type="transmembrane region" description="Helical" evidence="6">
    <location>
        <begin position="137"/>
        <end position="169"/>
    </location>
</feature>
<keyword evidence="2" id="KW-1003">Cell membrane</keyword>
<dbReference type="Pfam" id="PF03631">
    <property type="entry name" value="Virul_fac_BrkB"/>
    <property type="match status" value="1"/>
</dbReference>
<evidence type="ECO:0000256" key="1">
    <source>
        <dbReference type="ARBA" id="ARBA00004651"/>
    </source>
</evidence>
<evidence type="ECO:0000256" key="5">
    <source>
        <dbReference type="ARBA" id="ARBA00023136"/>
    </source>
</evidence>
<keyword evidence="3 6" id="KW-0812">Transmembrane</keyword>
<evidence type="ECO:0000256" key="3">
    <source>
        <dbReference type="ARBA" id="ARBA00022692"/>
    </source>
</evidence>
<dbReference type="RefSeq" id="WP_104417415.1">
    <property type="nucleotide sequence ID" value="NZ_PTIT01000037.1"/>
</dbReference>
<reference evidence="7 10" key="1">
    <citation type="submission" date="2018-02" db="EMBL/GenBank/DDBJ databases">
        <title>Deep subsurface shale carbon reservoir microbial communities from Ohio and West Virginia, USA.</title>
        <authorList>
            <person name="Wrighton K."/>
        </authorList>
    </citation>
    <scope>NUCLEOTIDE SEQUENCE [LARGE SCALE GENOMIC DNA]</scope>
    <source>
        <strain evidence="7 10">UTICA-S1B6</strain>
    </source>
</reference>
<feature type="transmembrane region" description="Helical" evidence="6">
    <location>
        <begin position="207"/>
        <end position="228"/>
    </location>
</feature>
<keyword evidence="10" id="KW-1185">Reference proteome</keyword>
<feature type="transmembrane region" description="Helical" evidence="6">
    <location>
        <begin position="32"/>
        <end position="58"/>
    </location>
</feature>
<dbReference type="Proteomes" id="UP000239446">
    <property type="component" value="Unassembled WGS sequence"/>
</dbReference>
<dbReference type="PANTHER" id="PTHR30213">
    <property type="entry name" value="INNER MEMBRANE PROTEIN YHJD"/>
    <property type="match status" value="1"/>
</dbReference>
<feature type="transmembrane region" description="Helical" evidence="6">
    <location>
        <begin position="234"/>
        <end position="259"/>
    </location>
</feature>
<protein>
    <submittedName>
        <fullName evidence="8">YihY family inner membrane protein</fullName>
    </submittedName>
</protein>
<evidence type="ECO:0000256" key="2">
    <source>
        <dbReference type="ARBA" id="ARBA00022475"/>
    </source>
</evidence>
<evidence type="ECO:0000313" key="7">
    <source>
        <dbReference type="EMBL" id="PPK50027.1"/>
    </source>
</evidence>
<dbReference type="AlphaFoldDB" id="A0A2S6G2M9"/>
<accession>A0A2S6G2M9</accession>
<dbReference type="InterPro" id="IPR017039">
    <property type="entry name" value="Virul_fac_BrkB"/>
</dbReference>
<evidence type="ECO:0000313" key="8">
    <source>
        <dbReference type="EMBL" id="PPK52073.1"/>
    </source>
</evidence>
<keyword evidence="5 6" id="KW-0472">Membrane</keyword>
<comment type="caution">
    <text evidence="8">The sequence shown here is derived from an EMBL/GenBank/DDBJ whole genome shotgun (WGS) entry which is preliminary data.</text>
</comment>
<evidence type="ECO:0000313" key="10">
    <source>
        <dbReference type="Proteomes" id="UP000239648"/>
    </source>
</evidence>
<evidence type="ECO:0000256" key="4">
    <source>
        <dbReference type="ARBA" id="ARBA00022989"/>
    </source>
</evidence>
<dbReference type="GO" id="GO:0005886">
    <property type="term" value="C:plasma membrane"/>
    <property type="evidence" value="ECO:0007669"/>
    <property type="project" value="UniProtKB-SubCell"/>
</dbReference>
<dbReference type="OrthoDB" id="8680520at2"/>
<evidence type="ECO:0000256" key="6">
    <source>
        <dbReference type="SAM" id="Phobius"/>
    </source>
</evidence>
<proteinExistence type="predicted"/>
<gene>
    <name evidence="8" type="ORF">B0H24_103725</name>
    <name evidence="7" type="ORF">BY455_13725</name>
</gene>
<dbReference type="EMBL" id="PTIU01000037">
    <property type="protein sequence ID" value="PPK52073.1"/>
    <property type="molecule type" value="Genomic_DNA"/>
</dbReference>
<name>A0A2S6G2M9_9GAMM</name>
<keyword evidence="4 6" id="KW-1133">Transmembrane helix</keyword>
<feature type="transmembrane region" description="Helical" evidence="6">
    <location>
        <begin position="99"/>
        <end position="116"/>
    </location>
</feature>
<dbReference type="EMBL" id="PTIT01000037">
    <property type="protein sequence ID" value="PPK50027.1"/>
    <property type="molecule type" value="Genomic_DNA"/>
</dbReference>
<evidence type="ECO:0000313" key="9">
    <source>
        <dbReference type="Proteomes" id="UP000239446"/>
    </source>
</evidence>